<dbReference type="Proteomes" id="UP000503447">
    <property type="component" value="Chromosome"/>
</dbReference>
<protein>
    <submittedName>
        <fullName evidence="2">Uncharacterized protein</fullName>
    </submittedName>
</protein>
<dbReference type="AlphaFoldDB" id="A0A6M5YRN3"/>
<gene>
    <name evidence="2" type="ORF">FTUN_4146</name>
</gene>
<organism evidence="2 3">
    <name type="scientific">Frigoriglobus tundricola</name>
    <dbReference type="NCBI Taxonomy" id="2774151"/>
    <lineage>
        <taxon>Bacteria</taxon>
        <taxon>Pseudomonadati</taxon>
        <taxon>Planctomycetota</taxon>
        <taxon>Planctomycetia</taxon>
        <taxon>Gemmatales</taxon>
        <taxon>Gemmataceae</taxon>
        <taxon>Frigoriglobus</taxon>
    </lineage>
</organism>
<sequence>MNSGFLALALLGPAAPTEGLQKGDELKFVGTVEEAVDRPGNRFRRSQALVVRVLVLERTDAWTDVAVLTLLTRTDDAVTGAVAAVTGGAPEKAHPPGVRLDLVRAHADGTAHVLLPVGAPPLALDAKTPARTLPVPRSTPSPRSSSACSRPGRRRPPRTSRGRSRPPTRAGRPKRGRRRAPTW</sequence>
<dbReference type="RefSeq" id="WP_171472140.1">
    <property type="nucleotide sequence ID" value="NZ_CP053452.2"/>
</dbReference>
<name>A0A6M5YRN3_9BACT</name>
<accession>A0A6M5YRN3</accession>
<keyword evidence="3" id="KW-1185">Reference proteome</keyword>
<dbReference type="EMBL" id="CP053452">
    <property type="protein sequence ID" value="QJW96589.1"/>
    <property type="molecule type" value="Genomic_DNA"/>
</dbReference>
<evidence type="ECO:0000313" key="2">
    <source>
        <dbReference type="EMBL" id="QJW96589.1"/>
    </source>
</evidence>
<evidence type="ECO:0000256" key="1">
    <source>
        <dbReference type="SAM" id="MobiDB-lite"/>
    </source>
</evidence>
<evidence type="ECO:0000313" key="3">
    <source>
        <dbReference type="Proteomes" id="UP000503447"/>
    </source>
</evidence>
<dbReference type="KEGG" id="ftj:FTUN_4146"/>
<proteinExistence type="predicted"/>
<feature type="compositionally biased region" description="Basic residues" evidence="1">
    <location>
        <begin position="151"/>
        <end position="183"/>
    </location>
</feature>
<feature type="region of interest" description="Disordered" evidence="1">
    <location>
        <begin position="131"/>
        <end position="183"/>
    </location>
</feature>
<reference evidence="3" key="1">
    <citation type="submission" date="2020-05" db="EMBL/GenBank/DDBJ databases">
        <title>Frigoriglobus tundricola gen. nov., sp. nov., a psychrotolerant cellulolytic planctomycete of the family Gemmataceae with two divergent copies of 16S rRNA gene.</title>
        <authorList>
            <person name="Kulichevskaya I.S."/>
            <person name="Ivanova A.A."/>
            <person name="Naumoff D.G."/>
            <person name="Beletsky A.V."/>
            <person name="Rijpstra W.I.C."/>
            <person name="Sinninghe Damste J.S."/>
            <person name="Mardanov A.V."/>
            <person name="Ravin N.V."/>
            <person name="Dedysh S.N."/>
        </authorList>
    </citation>
    <scope>NUCLEOTIDE SEQUENCE [LARGE SCALE GENOMIC DNA]</scope>
    <source>
        <strain evidence="3">PL17</strain>
    </source>
</reference>
<feature type="compositionally biased region" description="Low complexity" evidence="1">
    <location>
        <begin position="136"/>
        <end position="150"/>
    </location>
</feature>